<gene>
    <name evidence="7" type="ORF">BO83DRAFT_396947</name>
</gene>
<evidence type="ECO:0000256" key="5">
    <source>
        <dbReference type="ARBA" id="ARBA00023033"/>
    </source>
</evidence>
<accession>A0A317VYU9</accession>
<dbReference type="InterPro" id="IPR036188">
    <property type="entry name" value="FAD/NAD-bd_sf"/>
</dbReference>
<dbReference type="InterPro" id="IPR050816">
    <property type="entry name" value="Flavin-dep_Halogenase_NPB"/>
</dbReference>
<feature type="region of interest" description="Disordered" evidence="6">
    <location>
        <begin position="136"/>
        <end position="166"/>
    </location>
</feature>
<evidence type="ECO:0000256" key="2">
    <source>
        <dbReference type="ARBA" id="ARBA00022630"/>
    </source>
</evidence>
<dbReference type="InterPro" id="IPR006905">
    <property type="entry name" value="Flavin_halogenase"/>
</dbReference>
<protein>
    <submittedName>
        <fullName evidence="7">FAD/NAD(P)-binding domain-containing protein</fullName>
    </submittedName>
</protein>
<reference evidence="7" key="1">
    <citation type="submission" date="2016-12" db="EMBL/GenBank/DDBJ databases">
        <title>The genomes of Aspergillus section Nigri reveals drivers in fungal speciation.</title>
        <authorList>
            <consortium name="DOE Joint Genome Institute"/>
            <person name="Vesth T.C."/>
            <person name="Nybo J."/>
            <person name="Theobald S."/>
            <person name="Brandl J."/>
            <person name="Frisvad J.C."/>
            <person name="Nielsen K.F."/>
            <person name="Lyhne E.K."/>
            <person name="Kogle M.E."/>
            <person name="Kuo A."/>
            <person name="Riley R."/>
            <person name="Clum A."/>
            <person name="Nolan M."/>
            <person name="Lipzen A."/>
            <person name="Salamov A."/>
            <person name="Henrissat B."/>
            <person name="Wiebenga A."/>
            <person name="De vries R.P."/>
            <person name="Grigoriev I.V."/>
            <person name="Mortensen U.H."/>
            <person name="Andersen M.R."/>
            <person name="Baker S.E."/>
        </authorList>
    </citation>
    <scope>NUCLEOTIDE SEQUENCE</scope>
    <source>
        <strain evidence="7">CBS 122712</strain>
    </source>
</reference>
<evidence type="ECO:0000256" key="6">
    <source>
        <dbReference type="SAM" id="MobiDB-lite"/>
    </source>
</evidence>
<name>A0A317VYU9_ASPEC</name>
<evidence type="ECO:0000256" key="1">
    <source>
        <dbReference type="ARBA" id="ARBA00005706"/>
    </source>
</evidence>
<evidence type="ECO:0000256" key="4">
    <source>
        <dbReference type="ARBA" id="ARBA00023002"/>
    </source>
</evidence>
<sequence length="464" mass="50149">MSIPENCTVLVIGGGPAGSYAASVLAREGINTVLLEAEEFPRYYIGESLLPSVGYFLDLIDCYDKFSAGGFLRKNGATFEFISKQPGYTDFIGAGGAGNHAWNVLGSEADEILFEYAEHSGATVFDGAKVQALDFAPTTSNTDTEQESQDKDLGRRPVSATWNRKKDGSTSTIHFEYFIDASEHIGLMSNKYMKSRSMALWGYWRGAGTYGPRDGDPYFEAVTDGSGWAWFIPLNDGTVSVGITLKQDRVAEKKRAYGSESNKEFNFTCLQDTPGVAQLLNGADLVSSEIRTAADWSDSATTYAHPFARVAGDAGCFIDPLFSSGVHLAMTGGLSAAVTICASPRGDCTEEEAGEWHSVKVGEAYMRFLLVVRSAMEQIHSREKAVLNGLEETNFDVASDHLCPFIQGTVDAGVTLTREEVDRSVEFCTRVIRKVKSGCLTSLDSGPSGRFTARGAAATYSKNS</sequence>
<dbReference type="PANTHER" id="PTHR43747:SF5">
    <property type="entry name" value="FAD-BINDING DOMAIN-CONTAINING PROTEIN"/>
    <property type="match status" value="1"/>
</dbReference>
<dbReference type="VEuPathDB" id="FungiDB:BO83DRAFT_396947"/>
<dbReference type="OrthoDB" id="3340390at2759"/>
<dbReference type="Pfam" id="PF04820">
    <property type="entry name" value="Trp_halogenase"/>
    <property type="match status" value="2"/>
</dbReference>
<dbReference type="Gene3D" id="3.50.50.60">
    <property type="entry name" value="FAD/NAD(P)-binding domain"/>
    <property type="match status" value="1"/>
</dbReference>
<dbReference type="RefSeq" id="XP_025390747.1">
    <property type="nucleotide sequence ID" value="XM_025533169.1"/>
</dbReference>
<proteinExistence type="inferred from homology"/>
<keyword evidence="2" id="KW-0285">Flavoprotein</keyword>
<dbReference type="GeneID" id="37055131"/>
<evidence type="ECO:0000313" key="7">
    <source>
        <dbReference type="EMBL" id="PWY78955.1"/>
    </source>
</evidence>
<keyword evidence="5" id="KW-0503">Monooxygenase</keyword>
<organism evidence="7 8">
    <name type="scientific">Aspergillus eucalypticola (strain CBS 122712 / IBT 29274)</name>
    <dbReference type="NCBI Taxonomy" id="1448314"/>
    <lineage>
        <taxon>Eukaryota</taxon>
        <taxon>Fungi</taxon>
        <taxon>Dikarya</taxon>
        <taxon>Ascomycota</taxon>
        <taxon>Pezizomycotina</taxon>
        <taxon>Eurotiomycetes</taxon>
        <taxon>Eurotiomycetidae</taxon>
        <taxon>Eurotiales</taxon>
        <taxon>Aspergillaceae</taxon>
        <taxon>Aspergillus</taxon>
        <taxon>Aspergillus subgen. Circumdati</taxon>
    </lineage>
</organism>
<comment type="similarity">
    <text evidence="1">Belongs to the flavin-dependent halogenase family.</text>
</comment>
<keyword evidence="8" id="KW-1185">Reference proteome</keyword>
<keyword evidence="3" id="KW-0274">FAD</keyword>
<dbReference type="EMBL" id="MSFU01000006">
    <property type="protein sequence ID" value="PWY78955.1"/>
    <property type="molecule type" value="Genomic_DNA"/>
</dbReference>
<keyword evidence="4" id="KW-0560">Oxidoreductase</keyword>
<dbReference type="PANTHER" id="PTHR43747">
    <property type="entry name" value="FAD-BINDING PROTEIN"/>
    <property type="match status" value="1"/>
</dbReference>
<dbReference type="AlphaFoldDB" id="A0A317VYU9"/>
<evidence type="ECO:0000313" key="8">
    <source>
        <dbReference type="Proteomes" id="UP000246171"/>
    </source>
</evidence>
<comment type="caution">
    <text evidence="7">The sequence shown here is derived from an EMBL/GenBank/DDBJ whole genome shotgun (WGS) entry which is preliminary data.</text>
</comment>
<dbReference type="SUPFAM" id="SSF51905">
    <property type="entry name" value="FAD/NAD(P)-binding domain"/>
    <property type="match status" value="1"/>
</dbReference>
<dbReference type="GO" id="GO:0004497">
    <property type="term" value="F:monooxygenase activity"/>
    <property type="evidence" value="ECO:0007669"/>
    <property type="project" value="UniProtKB-KW"/>
</dbReference>
<evidence type="ECO:0000256" key="3">
    <source>
        <dbReference type="ARBA" id="ARBA00022827"/>
    </source>
</evidence>
<dbReference type="Proteomes" id="UP000246171">
    <property type="component" value="Unassembled WGS sequence"/>
</dbReference>